<evidence type="ECO:0000256" key="5">
    <source>
        <dbReference type="ARBA" id="ARBA00022989"/>
    </source>
</evidence>
<sequence length="314" mass="33658">MATSMHILLSNPCSPVEMGFLPAQRGAVCSGDVLTPRSKAATCCIESPRRYCLERGFCRLSFSVSGADIVSFRPGAAQTGLPFIPRQFSQLVLLGSMQTALQYTFFKIGLAFTTGVKGSIMNATDTFFSIMLAHFIYQNDRLSDNKSPGCLLGFSGVMLVNIESRLSDVQFVWQGNGFVVLAAFLLSAATRLGKTHFSHYRSEGDDRLAVGSGRGVMVMGGGLASGMLQINSIGAGAVLGYLTLISSVPFAFWSVLLKYNRVSMIAPFNVVMPVAGMVLFAVFQGEDILGIKYLLALLLVCSGIVLVNKIKKAG</sequence>
<dbReference type="InterPro" id="IPR050638">
    <property type="entry name" value="AA-Vitamin_Transporters"/>
</dbReference>
<dbReference type="GO" id="GO:0005886">
    <property type="term" value="C:plasma membrane"/>
    <property type="evidence" value="ECO:0007669"/>
    <property type="project" value="UniProtKB-SubCell"/>
</dbReference>
<comment type="similarity">
    <text evidence="2">Belongs to the drug/metabolite transporter (DMT) superfamily. 10 TMS drug/metabolite exporter (DME) (TC 2.A.7.3) family.</text>
</comment>
<dbReference type="STRING" id="706191.PANA_3520"/>
<keyword evidence="4 7" id="KW-0812">Transmembrane</keyword>
<keyword evidence="5 7" id="KW-1133">Transmembrane helix</keyword>
<reference evidence="8 9" key="1">
    <citation type="journal article" date="2010" name="J. Bacteriol.">
        <title>Genome sequence of Pantoea ananatis LMG20103, the causative agent of Eucalyptus blight and dieback.</title>
        <authorList>
            <person name="De Maayer P."/>
            <person name="Chan W.Y."/>
            <person name="Venter S.N."/>
            <person name="Toth I.K."/>
            <person name="Birch P.R."/>
            <person name="Joubert F."/>
            <person name="Coutinho T.A."/>
        </authorList>
    </citation>
    <scope>NUCLEOTIDE SEQUENCE [LARGE SCALE GENOMIC DNA]</scope>
    <source>
        <strain evidence="8 9">LMG 20103</strain>
    </source>
</reference>
<gene>
    <name evidence="8" type="ordered locus">PANA_3520</name>
</gene>
<feature type="transmembrane region" description="Helical" evidence="7">
    <location>
        <begin position="289"/>
        <end position="307"/>
    </location>
</feature>
<dbReference type="AlphaFoldDB" id="D4GNY2"/>
<protein>
    <recommendedName>
        <fullName evidence="10">EamA domain-containing protein</fullName>
    </recommendedName>
</protein>
<keyword evidence="6 7" id="KW-0472">Membrane</keyword>
<evidence type="ECO:0000313" key="8">
    <source>
        <dbReference type="EMBL" id="ADD78687.1"/>
    </source>
</evidence>
<keyword evidence="3" id="KW-1003">Cell membrane</keyword>
<comment type="subcellular location">
    <subcellularLocation>
        <location evidence="1">Cell membrane</location>
        <topology evidence="1">Multi-pass membrane protein</topology>
    </subcellularLocation>
</comment>
<name>D4GNY2_PANAM</name>
<dbReference type="eggNOG" id="COG0697">
    <property type="taxonomic scope" value="Bacteria"/>
</dbReference>
<feature type="transmembrane region" description="Helical" evidence="7">
    <location>
        <begin position="264"/>
        <end position="283"/>
    </location>
</feature>
<accession>D4GNY2</accession>
<evidence type="ECO:0000256" key="2">
    <source>
        <dbReference type="ARBA" id="ARBA00009853"/>
    </source>
</evidence>
<dbReference type="HOGENOM" id="CLU_033863_8_0_6"/>
<evidence type="ECO:0000256" key="6">
    <source>
        <dbReference type="ARBA" id="ARBA00023136"/>
    </source>
</evidence>
<evidence type="ECO:0000256" key="1">
    <source>
        <dbReference type="ARBA" id="ARBA00004651"/>
    </source>
</evidence>
<keyword evidence="9" id="KW-1185">Reference proteome</keyword>
<evidence type="ECO:0000256" key="7">
    <source>
        <dbReference type="SAM" id="Phobius"/>
    </source>
</evidence>
<evidence type="ECO:0000256" key="4">
    <source>
        <dbReference type="ARBA" id="ARBA00022692"/>
    </source>
</evidence>
<dbReference type="SUPFAM" id="SSF103481">
    <property type="entry name" value="Multidrug resistance efflux transporter EmrE"/>
    <property type="match status" value="2"/>
</dbReference>
<dbReference type="Proteomes" id="UP000001702">
    <property type="component" value="Chromosome"/>
</dbReference>
<evidence type="ECO:0008006" key="10">
    <source>
        <dbReference type="Google" id="ProtNLM"/>
    </source>
</evidence>
<dbReference type="KEGG" id="pam:PANA_3520"/>
<organism evidence="8 9">
    <name type="scientific">Pantoea ananatis (strain LMG 20103)</name>
    <dbReference type="NCBI Taxonomy" id="706191"/>
    <lineage>
        <taxon>Bacteria</taxon>
        <taxon>Pseudomonadati</taxon>
        <taxon>Pseudomonadota</taxon>
        <taxon>Gammaproteobacteria</taxon>
        <taxon>Enterobacterales</taxon>
        <taxon>Erwiniaceae</taxon>
        <taxon>Pantoea</taxon>
    </lineage>
</organism>
<dbReference type="InterPro" id="IPR037185">
    <property type="entry name" value="EmrE-like"/>
</dbReference>
<evidence type="ECO:0000313" key="9">
    <source>
        <dbReference type="Proteomes" id="UP000001702"/>
    </source>
</evidence>
<feature type="transmembrane region" description="Helical" evidence="7">
    <location>
        <begin position="233"/>
        <end position="257"/>
    </location>
</feature>
<dbReference type="PANTHER" id="PTHR32322">
    <property type="entry name" value="INNER MEMBRANE TRANSPORTER"/>
    <property type="match status" value="1"/>
</dbReference>
<dbReference type="PANTHER" id="PTHR32322:SF18">
    <property type="entry name" value="S-ADENOSYLMETHIONINE_S-ADENOSYLHOMOCYSTEINE TRANSPORTER"/>
    <property type="match status" value="1"/>
</dbReference>
<dbReference type="EMBL" id="CP001875">
    <property type="protein sequence ID" value="ADD78687.1"/>
    <property type="molecule type" value="Genomic_DNA"/>
</dbReference>
<evidence type="ECO:0000256" key="3">
    <source>
        <dbReference type="ARBA" id="ARBA00022475"/>
    </source>
</evidence>
<proteinExistence type="inferred from homology"/>